<sequence>MEIMHEEANGLTVRNMYNIVYEDALDLNSQQEGGQGLVSREMYVQPVARKSENASVEEFMSFCDEENVCEEVVQIEGLFDGVVDDMKFFYGLMPEARDGISFISSFDTRCCRFWEVSCY</sequence>
<name>A0A9D4UVI1_ADICA</name>
<dbReference type="EMBL" id="JABFUD020000010">
    <property type="protein sequence ID" value="KAI5074600.1"/>
    <property type="molecule type" value="Genomic_DNA"/>
</dbReference>
<dbReference type="AlphaFoldDB" id="A0A9D4UVI1"/>
<dbReference type="Proteomes" id="UP000886520">
    <property type="component" value="Chromosome 10"/>
</dbReference>
<proteinExistence type="predicted"/>
<protein>
    <submittedName>
        <fullName evidence="1">Uncharacterized protein</fullName>
    </submittedName>
</protein>
<evidence type="ECO:0000313" key="2">
    <source>
        <dbReference type="Proteomes" id="UP000886520"/>
    </source>
</evidence>
<organism evidence="1 2">
    <name type="scientific">Adiantum capillus-veneris</name>
    <name type="common">Maidenhair fern</name>
    <dbReference type="NCBI Taxonomy" id="13818"/>
    <lineage>
        <taxon>Eukaryota</taxon>
        <taxon>Viridiplantae</taxon>
        <taxon>Streptophyta</taxon>
        <taxon>Embryophyta</taxon>
        <taxon>Tracheophyta</taxon>
        <taxon>Polypodiopsida</taxon>
        <taxon>Polypodiidae</taxon>
        <taxon>Polypodiales</taxon>
        <taxon>Pteridineae</taxon>
        <taxon>Pteridaceae</taxon>
        <taxon>Vittarioideae</taxon>
        <taxon>Adiantum</taxon>
    </lineage>
</organism>
<evidence type="ECO:0000313" key="1">
    <source>
        <dbReference type="EMBL" id="KAI5074600.1"/>
    </source>
</evidence>
<accession>A0A9D4UVI1</accession>
<comment type="caution">
    <text evidence="1">The sequence shown here is derived from an EMBL/GenBank/DDBJ whole genome shotgun (WGS) entry which is preliminary data.</text>
</comment>
<reference evidence="1" key="1">
    <citation type="submission" date="2021-01" db="EMBL/GenBank/DDBJ databases">
        <title>Adiantum capillus-veneris genome.</title>
        <authorList>
            <person name="Fang Y."/>
            <person name="Liao Q."/>
        </authorList>
    </citation>
    <scope>NUCLEOTIDE SEQUENCE</scope>
    <source>
        <strain evidence="1">H3</strain>
        <tissue evidence="1">Leaf</tissue>
    </source>
</reference>
<dbReference type="OrthoDB" id="1978901at2759"/>
<gene>
    <name evidence="1" type="ORF">GOP47_0010561</name>
</gene>
<keyword evidence="2" id="KW-1185">Reference proteome</keyword>